<proteinExistence type="predicted"/>
<evidence type="ECO:0000313" key="3">
    <source>
        <dbReference type="Proteomes" id="UP000257109"/>
    </source>
</evidence>
<reference evidence="2" key="1">
    <citation type="submission" date="2018-05" db="EMBL/GenBank/DDBJ databases">
        <title>Draft genome of Mucuna pruriens seed.</title>
        <authorList>
            <person name="Nnadi N.E."/>
            <person name="Vos R."/>
            <person name="Hasami M.H."/>
            <person name="Devisetty U.K."/>
            <person name="Aguiy J.C."/>
        </authorList>
    </citation>
    <scope>NUCLEOTIDE SEQUENCE [LARGE SCALE GENOMIC DNA]</scope>
    <source>
        <strain evidence="2">JCA_2017</strain>
    </source>
</reference>
<accession>A0A371GL94</accession>
<name>A0A371GL94_MUCPR</name>
<evidence type="ECO:0000259" key="1">
    <source>
        <dbReference type="Pfam" id="PF25597"/>
    </source>
</evidence>
<organism evidence="2 3">
    <name type="scientific">Mucuna pruriens</name>
    <name type="common">Velvet bean</name>
    <name type="synonym">Dolichos pruriens</name>
    <dbReference type="NCBI Taxonomy" id="157652"/>
    <lineage>
        <taxon>Eukaryota</taxon>
        <taxon>Viridiplantae</taxon>
        <taxon>Streptophyta</taxon>
        <taxon>Embryophyta</taxon>
        <taxon>Tracheophyta</taxon>
        <taxon>Spermatophyta</taxon>
        <taxon>Magnoliopsida</taxon>
        <taxon>eudicotyledons</taxon>
        <taxon>Gunneridae</taxon>
        <taxon>Pentapetalae</taxon>
        <taxon>rosids</taxon>
        <taxon>fabids</taxon>
        <taxon>Fabales</taxon>
        <taxon>Fabaceae</taxon>
        <taxon>Papilionoideae</taxon>
        <taxon>50 kb inversion clade</taxon>
        <taxon>NPAAA clade</taxon>
        <taxon>indigoferoid/millettioid clade</taxon>
        <taxon>Phaseoleae</taxon>
        <taxon>Mucuna</taxon>
    </lineage>
</organism>
<sequence length="99" mass="11855">SLWERSFKDYSLHLNKVPTKVVKETSYELWISKKSSCSTEARPYRPHERKLNSRTVSCYFVGYVELSWGYKFYNPTSTSFFETGNTRILEEVELRRKRT</sequence>
<comment type="caution">
    <text evidence="2">The sequence shown here is derived from an EMBL/GenBank/DDBJ whole genome shotgun (WGS) entry which is preliminary data.</text>
</comment>
<dbReference type="EMBL" id="QJKJ01005162">
    <property type="protein sequence ID" value="RDX91306.1"/>
    <property type="molecule type" value="Genomic_DNA"/>
</dbReference>
<dbReference type="InterPro" id="IPR057670">
    <property type="entry name" value="SH3_retrovirus"/>
</dbReference>
<dbReference type="Proteomes" id="UP000257109">
    <property type="component" value="Unassembled WGS sequence"/>
</dbReference>
<feature type="non-terminal residue" evidence="2">
    <location>
        <position position="1"/>
    </location>
</feature>
<protein>
    <recommendedName>
        <fullName evidence="1">Retroviral polymerase SH3-like domain-containing protein</fullName>
    </recommendedName>
</protein>
<feature type="non-terminal residue" evidence="2">
    <location>
        <position position="99"/>
    </location>
</feature>
<dbReference type="AlphaFoldDB" id="A0A371GL94"/>
<evidence type="ECO:0000313" key="2">
    <source>
        <dbReference type="EMBL" id="RDX91306.1"/>
    </source>
</evidence>
<gene>
    <name evidence="2" type="ORF">CR513_26741</name>
</gene>
<dbReference type="Pfam" id="PF25597">
    <property type="entry name" value="SH3_retrovirus"/>
    <property type="match status" value="1"/>
</dbReference>
<keyword evidence="3" id="KW-1185">Reference proteome</keyword>
<dbReference type="OrthoDB" id="2802215at2759"/>
<feature type="domain" description="Retroviral polymerase SH3-like" evidence="1">
    <location>
        <begin position="46"/>
        <end position="94"/>
    </location>
</feature>